<proteinExistence type="inferred from homology"/>
<comment type="similarity">
    <text evidence="1">Belongs to the UPF0545 family.</text>
</comment>
<evidence type="ECO:0000313" key="5">
    <source>
        <dbReference type="EMBL" id="PBC30717.1"/>
    </source>
</evidence>
<evidence type="ECO:0000256" key="2">
    <source>
        <dbReference type="ARBA" id="ARBA00043942"/>
    </source>
</evidence>
<evidence type="ECO:0000256" key="1">
    <source>
        <dbReference type="ARBA" id="ARBA00006412"/>
    </source>
</evidence>
<organism evidence="5 6">
    <name type="scientific">Apis cerana cerana</name>
    <name type="common">Oriental honeybee</name>
    <dbReference type="NCBI Taxonomy" id="94128"/>
    <lineage>
        <taxon>Eukaryota</taxon>
        <taxon>Metazoa</taxon>
        <taxon>Ecdysozoa</taxon>
        <taxon>Arthropoda</taxon>
        <taxon>Hexapoda</taxon>
        <taxon>Insecta</taxon>
        <taxon>Pterygota</taxon>
        <taxon>Neoptera</taxon>
        <taxon>Endopterygota</taxon>
        <taxon>Hymenoptera</taxon>
        <taxon>Apocrita</taxon>
        <taxon>Aculeata</taxon>
        <taxon>Apoidea</taxon>
        <taxon>Anthophila</taxon>
        <taxon>Apidae</taxon>
        <taxon>Apis</taxon>
    </lineage>
</organism>
<dbReference type="OrthoDB" id="5946508at2759"/>
<dbReference type="GO" id="GO:0043083">
    <property type="term" value="C:synaptic cleft"/>
    <property type="evidence" value="ECO:0007669"/>
    <property type="project" value="UniProtKB-SubCell"/>
</dbReference>
<reference evidence="5 6" key="1">
    <citation type="submission" date="2014-07" db="EMBL/GenBank/DDBJ databases">
        <title>Genomic and transcriptomic analysis on Apis cerana provide comprehensive insights into honey bee biology.</title>
        <authorList>
            <person name="Diao Q."/>
            <person name="Sun L."/>
            <person name="Zheng H."/>
            <person name="Zheng H."/>
            <person name="Xu S."/>
            <person name="Wang S."/>
            <person name="Zeng Z."/>
            <person name="Hu F."/>
            <person name="Su S."/>
            <person name="Wu J."/>
        </authorList>
    </citation>
    <scope>NUCLEOTIDE SEQUENCE [LARGE SCALE GENOMIC DNA]</scope>
    <source>
        <tissue evidence="5">Pupae without intestine</tissue>
    </source>
</reference>
<keyword evidence="6" id="KW-1185">Reference proteome</keyword>
<dbReference type="Pfam" id="PF11326">
    <property type="entry name" value="PANTS-like"/>
    <property type="match status" value="1"/>
</dbReference>
<evidence type="ECO:0000256" key="3">
    <source>
        <dbReference type="ARBA" id="ARBA00044072"/>
    </source>
</evidence>
<dbReference type="PANTHER" id="PTHR28052:SF1">
    <property type="entry name" value="UPF0545 PROTEIN C22ORF39"/>
    <property type="match status" value="1"/>
</dbReference>
<name>A0A2A3EG49_APICC</name>
<dbReference type="EMBL" id="KZ288254">
    <property type="protein sequence ID" value="PBC30717.1"/>
    <property type="molecule type" value="Genomic_DNA"/>
</dbReference>
<protein>
    <recommendedName>
        <fullName evidence="3">Synaptic plasticity regulator PANTS</fullName>
    </recommendedName>
    <alternativeName>
        <fullName evidence="4">Plasticity-associated neural transcript short</fullName>
    </alternativeName>
</protein>
<gene>
    <name evidence="5" type="ORF">APICC_04533</name>
</gene>
<evidence type="ECO:0000256" key="4">
    <source>
        <dbReference type="ARBA" id="ARBA00044235"/>
    </source>
</evidence>
<comment type="subcellular location">
    <subcellularLocation>
        <location evidence="2">Synaptic cleft</location>
    </subcellularLocation>
</comment>
<dbReference type="AlphaFoldDB" id="A0A2A3EG49"/>
<evidence type="ECO:0000313" key="6">
    <source>
        <dbReference type="Proteomes" id="UP000242457"/>
    </source>
</evidence>
<accession>A0A2A3EG49</accession>
<sequence length="212" mass="25272">MPEPNNTTNKIQEEIEYSWLIKPCEIYKAEYNDCTSIRARFHQYFIFGETTDCKQWKIDYNNCDLWEHNKDKKAYIELIESEKKRRFQRLQAHYSNDVWQKRDKPPENWNAPLPKWLDEKSQNSYLKISSIVLFVLTEVYAANLDFSRRQKRMAEDCPDGDYLGAYSRFFSEFVSRVNPYDQLPVSVSSYNVTEAEIVGEIINVTLQYLNQT</sequence>
<dbReference type="InterPro" id="IPR021475">
    <property type="entry name" value="Pants/Emi1-like"/>
</dbReference>
<dbReference type="STRING" id="94128.A0A2A3EG49"/>
<dbReference type="PANTHER" id="PTHR28052">
    <property type="entry name" value="UPF0545 PROTEIN C22ORF39"/>
    <property type="match status" value="1"/>
</dbReference>
<dbReference type="Proteomes" id="UP000242457">
    <property type="component" value="Unassembled WGS sequence"/>
</dbReference>